<feature type="chain" id="PRO_5043914491" description="Lipoprotein" evidence="1">
    <location>
        <begin position="20"/>
        <end position="164"/>
    </location>
</feature>
<dbReference type="AlphaFoldDB" id="A0AAW9TCA3"/>
<dbReference type="EMBL" id="VZCR01000039">
    <property type="protein sequence ID" value="MQN31529.1"/>
    <property type="molecule type" value="Genomic_DNA"/>
</dbReference>
<evidence type="ECO:0008006" key="4">
    <source>
        <dbReference type="Google" id="ProtNLM"/>
    </source>
</evidence>
<reference evidence="3" key="1">
    <citation type="submission" date="2019-09" db="EMBL/GenBank/DDBJ databases">
        <title>Distinct polysaccharide growth profiles of human intestinal Prevotella copri isolates.</title>
        <authorList>
            <person name="Fehlner-Peach H."/>
            <person name="Magnabosco C."/>
            <person name="Raghavan V."/>
            <person name="Scher J.U."/>
            <person name="Tett A."/>
            <person name="Cox L.M."/>
            <person name="Gottsegen C."/>
            <person name="Watters A."/>
            <person name="Wiltshire- Gordon J.D."/>
            <person name="Segata N."/>
            <person name="Bonneau R."/>
            <person name="Littman D.R."/>
        </authorList>
    </citation>
    <scope>NUCLEOTIDE SEQUENCE [LARGE SCALE GENOMIC DNA]</scope>
    <source>
        <strain evidence="3">iAP146</strain>
    </source>
</reference>
<comment type="caution">
    <text evidence="2">The sequence shown here is derived from an EMBL/GenBank/DDBJ whole genome shotgun (WGS) entry which is preliminary data.</text>
</comment>
<evidence type="ECO:0000313" key="3">
    <source>
        <dbReference type="Proteomes" id="UP000420707"/>
    </source>
</evidence>
<evidence type="ECO:0000313" key="2">
    <source>
        <dbReference type="EMBL" id="MQN31529.1"/>
    </source>
</evidence>
<sequence>MTKKFWLIALIVACTVVFGSCDKSEELSVEQCKLDMNLFNQTYTVNDEGCCVLKGRKPIAAEEIQSKVKGYGWESIATYEVQENGKLSKEEFWKDRFGGSPTHFWFETSQQAFSYFYSDALPAFCFSRVSWTYDMDKGFILFGSNKQTTDTCRFLSLTSRMARP</sequence>
<proteinExistence type="predicted"/>
<dbReference type="RefSeq" id="WP_153084828.1">
    <property type="nucleotide sequence ID" value="NZ_VZAM01000093.1"/>
</dbReference>
<keyword evidence="1" id="KW-0732">Signal</keyword>
<name>A0AAW9TCA3_9BACT</name>
<protein>
    <recommendedName>
        <fullName evidence="4">Lipoprotein</fullName>
    </recommendedName>
</protein>
<gene>
    <name evidence="2" type="ORF">F7D90_06115</name>
</gene>
<dbReference type="Proteomes" id="UP000420707">
    <property type="component" value="Unassembled WGS sequence"/>
</dbReference>
<organism evidence="2 3">
    <name type="scientific">Segatella copri</name>
    <dbReference type="NCBI Taxonomy" id="165179"/>
    <lineage>
        <taxon>Bacteria</taxon>
        <taxon>Pseudomonadati</taxon>
        <taxon>Bacteroidota</taxon>
        <taxon>Bacteroidia</taxon>
        <taxon>Bacteroidales</taxon>
        <taxon>Prevotellaceae</taxon>
        <taxon>Segatella</taxon>
    </lineage>
</organism>
<accession>A0AAW9TCA3</accession>
<dbReference type="PROSITE" id="PS51257">
    <property type="entry name" value="PROKAR_LIPOPROTEIN"/>
    <property type="match status" value="1"/>
</dbReference>
<feature type="signal peptide" evidence="1">
    <location>
        <begin position="1"/>
        <end position="19"/>
    </location>
</feature>
<evidence type="ECO:0000256" key="1">
    <source>
        <dbReference type="SAM" id="SignalP"/>
    </source>
</evidence>